<dbReference type="Gene3D" id="1.20.1260.10">
    <property type="match status" value="1"/>
</dbReference>
<dbReference type="InterPro" id="IPR008331">
    <property type="entry name" value="Ferritin_DPS_dom"/>
</dbReference>
<dbReference type="PROSITE" id="PS50905">
    <property type="entry name" value="FERRITIN_LIKE"/>
    <property type="match status" value="1"/>
</dbReference>
<keyword evidence="5" id="KW-0560">Oxidoreductase</keyword>
<name>A0A9D9D7R6_9BACL</name>
<dbReference type="InterPro" id="IPR012347">
    <property type="entry name" value="Ferritin-like"/>
</dbReference>
<dbReference type="Proteomes" id="UP000823629">
    <property type="component" value="Unassembled WGS sequence"/>
</dbReference>
<evidence type="ECO:0000313" key="12">
    <source>
        <dbReference type="Proteomes" id="UP000823629"/>
    </source>
</evidence>
<protein>
    <recommendedName>
        <fullName evidence="9">Ferritin</fullName>
        <ecNumber evidence="9">1.16.3.2</ecNumber>
    </recommendedName>
</protein>
<accession>A0A9D9D7R6</accession>
<evidence type="ECO:0000256" key="1">
    <source>
        <dbReference type="ARBA" id="ARBA00002485"/>
    </source>
</evidence>
<keyword evidence="9" id="KW-0963">Cytoplasm</keyword>
<dbReference type="InterPro" id="IPR001519">
    <property type="entry name" value="Ferritin"/>
</dbReference>
<keyword evidence="3 9" id="KW-0409">Iron storage</keyword>
<dbReference type="GO" id="GO:0008199">
    <property type="term" value="F:ferric iron binding"/>
    <property type="evidence" value="ECO:0007669"/>
    <property type="project" value="InterPro"/>
</dbReference>
<sequence length="163" mass="19117">MLNKKVYDLLISQINAEIYSAYLYYEFANIFHEKGLIGFAHYYEVQAKEEFEHAQKIRNYVIENNMSVRMEEIKKPDVKSEESLEIIKQALAHEVYVTSLINKIYEAALEVKEYKTVEFLSWFVKEQVEEEANATALLGEFEALGKTNEGLYLLNKQLSKRED</sequence>
<dbReference type="InterPro" id="IPR041719">
    <property type="entry name" value="Ferritin_prok"/>
</dbReference>
<dbReference type="InterPro" id="IPR009040">
    <property type="entry name" value="Ferritin-like_diiron"/>
</dbReference>
<dbReference type="CDD" id="cd01055">
    <property type="entry name" value="Nonheme_Ferritin"/>
    <property type="match status" value="1"/>
</dbReference>
<feature type="binding site" evidence="8">
    <location>
        <position position="50"/>
    </location>
    <ligand>
        <name>Fe cation</name>
        <dbReference type="ChEBI" id="CHEBI:24875"/>
        <label>1</label>
    </ligand>
</feature>
<evidence type="ECO:0000256" key="6">
    <source>
        <dbReference type="ARBA" id="ARBA00023004"/>
    </source>
</evidence>
<comment type="catalytic activity">
    <reaction evidence="7 9">
        <text>4 Fe(2+) + O2 + 6 H2O = 4 iron(III) oxide-hydroxide + 12 H(+)</text>
        <dbReference type="Rhea" id="RHEA:11972"/>
        <dbReference type="ChEBI" id="CHEBI:15377"/>
        <dbReference type="ChEBI" id="CHEBI:15378"/>
        <dbReference type="ChEBI" id="CHEBI:15379"/>
        <dbReference type="ChEBI" id="CHEBI:29033"/>
        <dbReference type="ChEBI" id="CHEBI:78619"/>
        <dbReference type="EC" id="1.16.3.2"/>
    </reaction>
</comment>
<feature type="binding site" evidence="8">
    <location>
        <position position="127"/>
    </location>
    <ligand>
        <name>Fe cation</name>
        <dbReference type="ChEBI" id="CHEBI:24875"/>
        <label>1</label>
    </ligand>
</feature>
<dbReference type="GO" id="GO:0006879">
    <property type="term" value="P:intracellular iron ion homeostasis"/>
    <property type="evidence" value="ECO:0007669"/>
    <property type="project" value="UniProtKB-KW"/>
</dbReference>
<comment type="caution">
    <text evidence="11">The sequence shown here is derived from an EMBL/GenBank/DDBJ whole genome shotgun (WGS) entry which is preliminary data.</text>
</comment>
<gene>
    <name evidence="11" type="ORF">IAC78_01320</name>
</gene>
<evidence type="ECO:0000256" key="3">
    <source>
        <dbReference type="ARBA" id="ARBA00022434"/>
    </source>
</evidence>
<proteinExistence type="inferred from homology"/>
<dbReference type="PANTHER" id="PTHR11431">
    <property type="entry name" value="FERRITIN"/>
    <property type="match status" value="1"/>
</dbReference>
<evidence type="ECO:0000259" key="10">
    <source>
        <dbReference type="PROSITE" id="PS50905"/>
    </source>
</evidence>
<dbReference type="Pfam" id="PF00210">
    <property type="entry name" value="Ferritin"/>
    <property type="match status" value="1"/>
</dbReference>
<feature type="domain" description="Ferritin-like diiron" evidence="10">
    <location>
        <begin position="1"/>
        <end position="145"/>
    </location>
</feature>
<feature type="binding site" evidence="8">
    <location>
        <position position="53"/>
    </location>
    <ligand>
        <name>Fe cation</name>
        <dbReference type="ChEBI" id="CHEBI:24875"/>
        <label>1</label>
    </ligand>
</feature>
<keyword evidence="4 8" id="KW-0479">Metal-binding</keyword>
<evidence type="ECO:0000256" key="2">
    <source>
        <dbReference type="ARBA" id="ARBA00006950"/>
    </source>
</evidence>
<dbReference type="EMBL" id="JADING010000038">
    <property type="protein sequence ID" value="MBO8414107.1"/>
    <property type="molecule type" value="Genomic_DNA"/>
</dbReference>
<dbReference type="PANTHER" id="PTHR11431:SF127">
    <property type="entry name" value="BACTERIAL NON-HEME FERRITIN"/>
    <property type="match status" value="1"/>
</dbReference>
<keyword evidence="6 8" id="KW-0408">Iron</keyword>
<dbReference type="GO" id="GO:0006826">
    <property type="term" value="P:iron ion transport"/>
    <property type="evidence" value="ECO:0007669"/>
    <property type="project" value="InterPro"/>
</dbReference>
<reference evidence="11" key="2">
    <citation type="journal article" date="2021" name="PeerJ">
        <title>Extensive microbial diversity within the chicken gut microbiome revealed by metagenomics and culture.</title>
        <authorList>
            <person name="Gilroy R."/>
            <person name="Ravi A."/>
            <person name="Getino M."/>
            <person name="Pursley I."/>
            <person name="Horton D.L."/>
            <person name="Alikhan N.F."/>
            <person name="Baker D."/>
            <person name="Gharbi K."/>
            <person name="Hall N."/>
            <person name="Watson M."/>
            <person name="Adriaenssens E.M."/>
            <person name="Foster-Nyarko E."/>
            <person name="Jarju S."/>
            <person name="Secka A."/>
            <person name="Antonio M."/>
            <person name="Oren A."/>
            <person name="Chaudhuri R.R."/>
            <person name="La Ragione R."/>
            <person name="Hildebrand F."/>
            <person name="Pallen M.J."/>
        </authorList>
    </citation>
    <scope>NUCLEOTIDE SEQUENCE</scope>
    <source>
        <strain evidence="11">1748</strain>
    </source>
</reference>
<evidence type="ECO:0000256" key="5">
    <source>
        <dbReference type="ARBA" id="ARBA00023002"/>
    </source>
</evidence>
<dbReference type="SUPFAM" id="SSF47240">
    <property type="entry name" value="Ferritin-like"/>
    <property type="match status" value="1"/>
</dbReference>
<reference evidence="11" key="1">
    <citation type="submission" date="2020-10" db="EMBL/GenBank/DDBJ databases">
        <authorList>
            <person name="Gilroy R."/>
        </authorList>
    </citation>
    <scope>NUCLEOTIDE SEQUENCE</scope>
    <source>
        <strain evidence="11">1748</strain>
    </source>
</reference>
<dbReference type="AlphaFoldDB" id="A0A9D9D7R6"/>
<feature type="binding site" evidence="8">
    <location>
        <position position="17"/>
    </location>
    <ligand>
        <name>Fe cation</name>
        <dbReference type="ChEBI" id="CHEBI:24875"/>
        <label>1</label>
    </ligand>
</feature>
<feature type="binding site" evidence="8">
    <location>
        <position position="94"/>
    </location>
    <ligand>
        <name>Fe cation</name>
        <dbReference type="ChEBI" id="CHEBI:24875"/>
        <label>1</label>
    </ligand>
</feature>
<comment type="subcellular location">
    <subcellularLocation>
        <location evidence="9">Cytoplasm</location>
    </subcellularLocation>
</comment>
<evidence type="ECO:0000256" key="8">
    <source>
        <dbReference type="PIRSR" id="PIRSR601519-1"/>
    </source>
</evidence>
<evidence type="ECO:0000256" key="9">
    <source>
        <dbReference type="RuleBase" id="RU361145"/>
    </source>
</evidence>
<dbReference type="GO" id="GO:0004322">
    <property type="term" value="F:ferroxidase activity"/>
    <property type="evidence" value="ECO:0007669"/>
    <property type="project" value="TreeGrafter"/>
</dbReference>
<evidence type="ECO:0000256" key="4">
    <source>
        <dbReference type="ARBA" id="ARBA00022723"/>
    </source>
</evidence>
<evidence type="ECO:0000256" key="7">
    <source>
        <dbReference type="ARBA" id="ARBA00048035"/>
    </source>
</evidence>
<dbReference type="GO" id="GO:0008198">
    <property type="term" value="F:ferrous iron binding"/>
    <property type="evidence" value="ECO:0007669"/>
    <property type="project" value="TreeGrafter"/>
</dbReference>
<dbReference type="InterPro" id="IPR009078">
    <property type="entry name" value="Ferritin-like_SF"/>
</dbReference>
<comment type="similarity">
    <text evidence="2 9">Belongs to the ferritin family. Prokaryotic subfamily.</text>
</comment>
<dbReference type="GO" id="GO:0005829">
    <property type="term" value="C:cytosol"/>
    <property type="evidence" value="ECO:0007669"/>
    <property type="project" value="TreeGrafter"/>
</dbReference>
<comment type="function">
    <text evidence="1 9">Iron-storage protein.</text>
</comment>
<organism evidence="11 12">
    <name type="scientific">Candidatus Scatoplasma merdavium</name>
    <dbReference type="NCBI Taxonomy" id="2840932"/>
    <lineage>
        <taxon>Bacteria</taxon>
        <taxon>Bacillati</taxon>
        <taxon>Bacillota</taxon>
        <taxon>Bacilli</taxon>
        <taxon>Bacillales</taxon>
        <taxon>Candidatus Scatoplasma</taxon>
    </lineage>
</organism>
<evidence type="ECO:0000313" key="11">
    <source>
        <dbReference type="EMBL" id="MBO8414107.1"/>
    </source>
</evidence>
<dbReference type="EC" id="1.16.3.2" evidence="9"/>